<keyword evidence="2" id="KW-1185">Reference proteome</keyword>
<organism evidence="1 2">
    <name type="scientific">Tumebacillus algifaecis</name>
    <dbReference type="NCBI Taxonomy" id="1214604"/>
    <lineage>
        <taxon>Bacteria</taxon>
        <taxon>Bacillati</taxon>
        <taxon>Bacillota</taxon>
        <taxon>Bacilli</taxon>
        <taxon>Bacillales</taxon>
        <taxon>Alicyclobacillaceae</taxon>
        <taxon>Tumebacillus</taxon>
    </lineage>
</organism>
<dbReference type="OrthoDB" id="2667186at2"/>
<protein>
    <submittedName>
        <fullName evidence="1">Uncharacterized protein</fullName>
    </submittedName>
</protein>
<name>A0A223D2C0_9BACL</name>
<dbReference type="AlphaFoldDB" id="A0A223D2C0"/>
<dbReference type="RefSeq" id="WP_094236993.1">
    <property type="nucleotide sequence ID" value="NZ_CP022657.1"/>
</dbReference>
<evidence type="ECO:0000313" key="1">
    <source>
        <dbReference type="EMBL" id="ASS75752.1"/>
    </source>
</evidence>
<accession>A0A223D2C0</accession>
<gene>
    <name evidence="1" type="ORF">CIG75_12670</name>
</gene>
<dbReference type="EMBL" id="CP022657">
    <property type="protein sequence ID" value="ASS75752.1"/>
    <property type="molecule type" value="Genomic_DNA"/>
</dbReference>
<evidence type="ECO:0000313" key="2">
    <source>
        <dbReference type="Proteomes" id="UP000214688"/>
    </source>
</evidence>
<proteinExistence type="predicted"/>
<sequence>MSYVPKTDWNNNDVLSEKDMNRIEGGIAEWRQLTEDHTVDKNNPHGVTVEQIGAETPTGAQEKVDAHKNATLEAHAASSISVADTVGRFTTKNVEGALAELATQQAQLFTSVGDGKAQVATAITAKGGTVVGTAPHSFQELDDGIRSIVTGKRFASGLSDTVLTSGRHKISIRGLNFTPRVVVGYSGNGSICCAIQPSAIPESTWRNYYNYWDSGGWRYTFTTSTGPDADQFQRLNGGFDMILARGSESIIGTRNEVFWWAFE</sequence>
<dbReference type="Proteomes" id="UP000214688">
    <property type="component" value="Chromosome"/>
</dbReference>
<dbReference type="KEGG" id="tab:CIG75_12670"/>
<reference evidence="1 2" key="1">
    <citation type="journal article" date="2015" name="Int. J. Syst. Evol. Microbiol.">
        <title>Tumebacillus algifaecis sp. nov., isolated from decomposing algal scum.</title>
        <authorList>
            <person name="Wu Y.F."/>
            <person name="Zhang B."/>
            <person name="Xing P."/>
            <person name="Wu Q.L."/>
            <person name="Liu S.J."/>
        </authorList>
    </citation>
    <scope>NUCLEOTIDE SEQUENCE [LARGE SCALE GENOMIC DNA]</scope>
    <source>
        <strain evidence="1 2">THMBR28</strain>
    </source>
</reference>